<comment type="function">
    <text evidence="9">Functions as a component of the nuclear pore complex (NPC).</text>
</comment>
<accession>A0A8H7UBQ8</accession>
<evidence type="ECO:0000313" key="12">
    <source>
        <dbReference type="Proteomes" id="UP000612746"/>
    </source>
</evidence>
<comment type="subcellular location">
    <subcellularLocation>
        <location evidence="1 9">Nucleus</location>
        <location evidence="1 9">Nuclear pore complex</location>
    </subcellularLocation>
</comment>
<evidence type="ECO:0000256" key="2">
    <source>
        <dbReference type="ARBA" id="ARBA00005573"/>
    </source>
</evidence>
<dbReference type="GO" id="GO:0017056">
    <property type="term" value="F:structural constituent of nuclear pore"/>
    <property type="evidence" value="ECO:0007669"/>
    <property type="project" value="TreeGrafter"/>
</dbReference>
<reference evidence="11" key="1">
    <citation type="submission" date="2020-12" db="EMBL/GenBank/DDBJ databases">
        <title>Metabolic potential, ecology and presence of endohyphal bacteria is reflected in genomic diversity of Mucoromycotina.</title>
        <authorList>
            <person name="Muszewska A."/>
            <person name="Okrasinska A."/>
            <person name="Steczkiewicz K."/>
            <person name="Drgas O."/>
            <person name="Orlowska M."/>
            <person name="Perlinska-Lenart U."/>
            <person name="Aleksandrzak-Piekarczyk T."/>
            <person name="Szatraj K."/>
            <person name="Zielenkiewicz U."/>
            <person name="Pilsyk S."/>
            <person name="Malc E."/>
            <person name="Mieczkowski P."/>
            <person name="Kruszewska J.S."/>
            <person name="Biernat P."/>
            <person name="Pawlowska J."/>
        </authorList>
    </citation>
    <scope>NUCLEOTIDE SEQUENCE</scope>
    <source>
        <strain evidence="11">WA0000051536</strain>
    </source>
</reference>
<proteinExistence type="inferred from homology"/>
<keyword evidence="5 9" id="KW-0653">Protein transport</keyword>
<dbReference type="Proteomes" id="UP000612746">
    <property type="component" value="Unassembled WGS sequence"/>
</dbReference>
<evidence type="ECO:0000256" key="9">
    <source>
        <dbReference type="RuleBase" id="RU365073"/>
    </source>
</evidence>
<dbReference type="GO" id="GO:0031965">
    <property type="term" value="C:nuclear membrane"/>
    <property type="evidence" value="ECO:0007669"/>
    <property type="project" value="UniProtKB-UniRule"/>
</dbReference>
<dbReference type="AlphaFoldDB" id="A0A8H7UBQ8"/>
<dbReference type="GO" id="GO:0045893">
    <property type="term" value="P:positive regulation of DNA-templated transcription"/>
    <property type="evidence" value="ECO:0007669"/>
    <property type="project" value="TreeGrafter"/>
</dbReference>
<keyword evidence="12" id="KW-1185">Reference proteome</keyword>
<dbReference type="PANTHER" id="PTHR13373">
    <property type="entry name" value="FROUNT PROTEIN-RELATED"/>
    <property type="match status" value="1"/>
</dbReference>
<evidence type="ECO:0000256" key="8">
    <source>
        <dbReference type="ARBA" id="ARBA00023242"/>
    </source>
</evidence>
<keyword evidence="8 9" id="KW-0539">Nucleus</keyword>
<evidence type="ECO:0000313" key="11">
    <source>
        <dbReference type="EMBL" id="KAG2174068.1"/>
    </source>
</evidence>
<dbReference type="InterPro" id="IPR011502">
    <property type="entry name" value="Nucleoporin_Nup85"/>
</dbReference>
<dbReference type="PANTHER" id="PTHR13373:SF21">
    <property type="entry name" value="NUCLEAR PORE COMPLEX PROTEIN NUP85"/>
    <property type="match status" value="1"/>
</dbReference>
<evidence type="ECO:0000256" key="1">
    <source>
        <dbReference type="ARBA" id="ARBA00004567"/>
    </source>
</evidence>
<dbReference type="GO" id="GO:0031080">
    <property type="term" value="C:nuclear pore outer ring"/>
    <property type="evidence" value="ECO:0007669"/>
    <property type="project" value="TreeGrafter"/>
</dbReference>
<protein>
    <recommendedName>
        <fullName evidence="9">Nuclear pore complex protein Nup85</fullName>
    </recommendedName>
</protein>
<gene>
    <name evidence="11" type="ORF">INT44_000182</name>
</gene>
<feature type="region of interest" description="Disordered" evidence="10">
    <location>
        <begin position="39"/>
        <end position="63"/>
    </location>
</feature>
<evidence type="ECO:0000256" key="5">
    <source>
        <dbReference type="ARBA" id="ARBA00022927"/>
    </source>
</evidence>
<dbReference type="Pfam" id="PF07575">
    <property type="entry name" value="Nucleopor_Nup85"/>
    <property type="match status" value="1"/>
</dbReference>
<sequence>MFGKSKNFNSKFQFDLSQFTNNVETSPGITLPNFGTLPPDLNQVNGNAHSGRDKNETSALGGSQVKDAQFKFKPLPLNASQNIETASFATLHNSSHNSFTPKDTFTAAALNPISSQAAVFKAAKFPNEIRAHHSKDAFITVHDWSKVYPGRLAFYESTAKLFENLHGPNNKVHNGTGKRHTNGNLKSYKQDALHAYASEYTSKLIEYQKHLNQDVRKEVDPERKTIRTFVAIWHLCEILYFQKDKEAPIAKAFVEWLNLTDKFIPSFGNLYISEYLVDTSVTPLFQWLNAFQQSRLILRGQTQVVTTLLGHAIKTIPAPSIKIINELISILNSMPELSNHYSASAETKYMKKRSKWLKDVEHFKHTLQGSTQVDQTGLFSHALDTLNLISGDRNTIMKHSSNRNDAIVAILLYSCPSTARRELADVVHLVDKTFPVHGSDTSAEACRAFMLGEIYEGIVACASEDWWLVAHLTDLMEMVDLLETRSNLGLMVDENDVELREYFILNYAQSLFSHGSLWEHALFYLSTCPTQGLSWMHELVLRVPTTDDGTVSRLLDTCLRFHLDDQYKTICRIAAKGSMRMKNFTQAVKYYQKANDAASVVGISDQILDAYLVCGELITAKELMEIKGNRDSMGGSFDFLLLYAQLRDLLAEGDYAAAGQHLLRLFNLPSSRTDFWPILFIDALPLFQDHASFNQDDTFQLLHYLEQLTVFSRGNSAYFKNIQRYIQNTRIDSHSHTEHDLADMIDTFYETVRFGLTRMLAHEFLA</sequence>
<name>A0A8H7UBQ8_9FUNG</name>
<dbReference type="GO" id="GO:0006406">
    <property type="term" value="P:mRNA export from nucleus"/>
    <property type="evidence" value="ECO:0007669"/>
    <property type="project" value="TreeGrafter"/>
</dbReference>
<keyword evidence="4 9" id="KW-0509">mRNA transport</keyword>
<evidence type="ECO:0000256" key="10">
    <source>
        <dbReference type="SAM" id="MobiDB-lite"/>
    </source>
</evidence>
<comment type="similarity">
    <text evidence="2 9">Belongs to the nucleoporin Nup85 family.</text>
</comment>
<keyword evidence="3 9" id="KW-0813">Transport</keyword>
<comment type="caution">
    <text evidence="11">The sequence shown here is derived from an EMBL/GenBank/DDBJ whole genome shotgun (WGS) entry which is preliminary data.</text>
</comment>
<evidence type="ECO:0000256" key="6">
    <source>
        <dbReference type="ARBA" id="ARBA00023010"/>
    </source>
</evidence>
<organism evidence="11 12">
    <name type="scientific">Umbelopsis vinacea</name>
    <dbReference type="NCBI Taxonomy" id="44442"/>
    <lineage>
        <taxon>Eukaryota</taxon>
        <taxon>Fungi</taxon>
        <taxon>Fungi incertae sedis</taxon>
        <taxon>Mucoromycota</taxon>
        <taxon>Mucoromycotina</taxon>
        <taxon>Umbelopsidomycetes</taxon>
        <taxon>Umbelopsidales</taxon>
        <taxon>Umbelopsidaceae</taxon>
        <taxon>Umbelopsis</taxon>
    </lineage>
</organism>
<evidence type="ECO:0000256" key="7">
    <source>
        <dbReference type="ARBA" id="ARBA00023132"/>
    </source>
</evidence>
<evidence type="ECO:0000256" key="4">
    <source>
        <dbReference type="ARBA" id="ARBA00022816"/>
    </source>
</evidence>
<comment type="subunit">
    <text evidence="9">Component of the nuclear pore complex (NPC).</text>
</comment>
<evidence type="ECO:0000256" key="3">
    <source>
        <dbReference type="ARBA" id="ARBA00022448"/>
    </source>
</evidence>
<keyword evidence="6 9" id="KW-0811">Translocation</keyword>
<keyword evidence="9" id="KW-0472">Membrane</keyword>
<dbReference type="EMBL" id="JAEPRA010000017">
    <property type="protein sequence ID" value="KAG2174068.1"/>
    <property type="molecule type" value="Genomic_DNA"/>
</dbReference>
<keyword evidence="7 9" id="KW-0906">Nuclear pore complex</keyword>
<dbReference type="GO" id="GO:0006606">
    <property type="term" value="P:protein import into nucleus"/>
    <property type="evidence" value="ECO:0007669"/>
    <property type="project" value="TreeGrafter"/>
</dbReference>
<dbReference type="OrthoDB" id="17644at2759"/>